<evidence type="ECO:0000313" key="2">
    <source>
        <dbReference type="Ensembl" id="ENSSLDP00000026688.1"/>
    </source>
</evidence>
<dbReference type="AlphaFoldDB" id="A0A3B4YF30"/>
<dbReference type="Proteomes" id="UP000261360">
    <property type="component" value="Unplaced"/>
</dbReference>
<keyword evidence="3" id="KW-1185">Reference proteome</keyword>
<feature type="region of interest" description="Disordered" evidence="1">
    <location>
        <begin position="1"/>
        <end position="50"/>
    </location>
</feature>
<dbReference type="STRING" id="1841481.ENSSLDP00000026688"/>
<dbReference type="GeneTree" id="ENSGT00940000178206"/>
<evidence type="ECO:0000313" key="3">
    <source>
        <dbReference type="Proteomes" id="UP000261360"/>
    </source>
</evidence>
<organism evidence="2 3">
    <name type="scientific">Seriola lalandi dorsalis</name>
    <dbReference type="NCBI Taxonomy" id="1841481"/>
    <lineage>
        <taxon>Eukaryota</taxon>
        <taxon>Metazoa</taxon>
        <taxon>Chordata</taxon>
        <taxon>Craniata</taxon>
        <taxon>Vertebrata</taxon>
        <taxon>Euteleostomi</taxon>
        <taxon>Actinopterygii</taxon>
        <taxon>Neopterygii</taxon>
        <taxon>Teleostei</taxon>
        <taxon>Neoteleostei</taxon>
        <taxon>Acanthomorphata</taxon>
        <taxon>Carangaria</taxon>
        <taxon>Carangiformes</taxon>
        <taxon>Carangidae</taxon>
        <taxon>Seriola</taxon>
    </lineage>
</organism>
<reference evidence="2" key="1">
    <citation type="submission" date="2025-08" db="UniProtKB">
        <authorList>
            <consortium name="Ensembl"/>
        </authorList>
    </citation>
    <scope>IDENTIFICATION</scope>
</reference>
<sequence length="50" mass="5575">MPVESGSSAAARQAKQKRKSHSLSIRRTNSTEQERSGLQRDMLEGQVMIC</sequence>
<reference evidence="2" key="2">
    <citation type="submission" date="2025-09" db="UniProtKB">
        <authorList>
            <consortium name="Ensembl"/>
        </authorList>
    </citation>
    <scope>IDENTIFICATION</scope>
</reference>
<name>A0A3B4YF30_SERLL</name>
<evidence type="ECO:0000256" key="1">
    <source>
        <dbReference type="SAM" id="MobiDB-lite"/>
    </source>
</evidence>
<protein>
    <submittedName>
        <fullName evidence="2">Uncharacterized protein</fullName>
    </submittedName>
</protein>
<proteinExistence type="predicted"/>
<accession>A0A3B4YF30</accession>
<feature type="compositionally biased region" description="Polar residues" evidence="1">
    <location>
        <begin position="22"/>
        <end position="31"/>
    </location>
</feature>
<dbReference type="Ensembl" id="ENSSLDT00000027506.1">
    <property type="protein sequence ID" value="ENSSLDP00000026688.1"/>
    <property type="gene ID" value="ENSSLDG00000020749.1"/>
</dbReference>
<feature type="compositionally biased region" description="Basic and acidic residues" evidence="1">
    <location>
        <begin position="32"/>
        <end position="43"/>
    </location>
</feature>